<evidence type="ECO:0008006" key="3">
    <source>
        <dbReference type="Google" id="ProtNLM"/>
    </source>
</evidence>
<sequence length="47" mass="5674">MTKRERRTFTAAFKKQMVQLCQNGKTKLRNLKQLEKNPFWLIKMDSS</sequence>
<proteinExistence type="predicted"/>
<dbReference type="EMBL" id="JXRP01000006">
    <property type="protein sequence ID" value="KIL51802.1"/>
    <property type="molecule type" value="Genomic_DNA"/>
</dbReference>
<comment type="caution">
    <text evidence="1">The sequence shown here is derived from an EMBL/GenBank/DDBJ whole genome shotgun (WGS) entry which is preliminary data.</text>
</comment>
<keyword evidence="2" id="KW-1185">Reference proteome</keyword>
<dbReference type="PATRIC" id="fig|889306.3.peg.174"/>
<protein>
    <recommendedName>
        <fullName evidence="3">Transposase</fullName>
    </recommendedName>
</protein>
<organism evidence="1 2">
    <name type="scientific">Jeotgalibacillus soli</name>
    <dbReference type="NCBI Taxonomy" id="889306"/>
    <lineage>
        <taxon>Bacteria</taxon>
        <taxon>Bacillati</taxon>
        <taxon>Bacillota</taxon>
        <taxon>Bacilli</taxon>
        <taxon>Bacillales</taxon>
        <taxon>Caryophanaceae</taxon>
        <taxon>Jeotgalibacillus</taxon>
    </lineage>
</organism>
<evidence type="ECO:0000313" key="2">
    <source>
        <dbReference type="Proteomes" id="UP000031938"/>
    </source>
</evidence>
<reference evidence="1 2" key="1">
    <citation type="submission" date="2015-01" db="EMBL/GenBank/DDBJ databases">
        <title>Genome sequencing of Jeotgalibacillus soli.</title>
        <authorList>
            <person name="Goh K.M."/>
            <person name="Chan K.-G."/>
            <person name="Yaakop A.S."/>
            <person name="Ee R."/>
            <person name="Gan H.M."/>
            <person name="Chan C.S."/>
        </authorList>
    </citation>
    <scope>NUCLEOTIDE SEQUENCE [LARGE SCALE GENOMIC DNA]</scope>
    <source>
        <strain evidence="1 2">P9</strain>
    </source>
</reference>
<dbReference type="OrthoDB" id="9781005at2"/>
<evidence type="ECO:0000313" key="1">
    <source>
        <dbReference type="EMBL" id="KIL51802.1"/>
    </source>
</evidence>
<dbReference type="RefSeq" id="WP_157841412.1">
    <property type="nucleotide sequence ID" value="NZ_JXRP01000006.1"/>
</dbReference>
<gene>
    <name evidence="1" type="ORF">KP78_01720</name>
</gene>
<dbReference type="AlphaFoldDB" id="A0A0C2VSA0"/>
<name>A0A0C2VSA0_9BACL</name>
<accession>A0A0C2VSA0</accession>
<dbReference type="Proteomes" id="UP000031938">
    <property type="component" value="Unassembled WGS sequence"/>
</dbReference>